<comment type="caution">
    <text evidence="1">The sequence shown here is derived from an EMBL/GenBank/DDBJ whole genome shotgun (WGS) entry which is preliminary data.</text>
</comment>
<gene>
    <name evidence="1" type="ORF">DP939_42545</name>
</gene>
<dbReference type="EMBL" id="QMEY01000039">
    <property type="protein sequence ID" value="RBQ14060.1"/>
    <property type="molecule type" value="Genomic_DNA"/>
</dbReference>
<evidence type="ECO:0000313" key="2">
    <source>
        <dbReference type="Proteomes" id="UP000253303"/>
    </source>
</evidence>
<dbReference type="Proteomes" id="UP000253303">
    <property type="component" value="Unassembled WGS sequence"/>
</dbReference>
<proteinExistence type="predicted"/>
<keyword evidence="2" id="KW-1185">Reference proteome</keyword>
<evidence type="ECO:0000313" key="1">
    <source>
        <dbReference type="EMBL" id="RBQ14060.1"/>
    </source>
</evidence>
<protein>
    <submittedName>
        <fullName evidence="1">Uncharacterized protein</fullName>
    </submittedName>
</protein>
<name>A0A366LK64_9ACTN</name>
<organism evidence="1 2">
    <name type="scientific">Spongiactinospora rosea</name>
    <dbReference type="NCBI Taxonomy" id="2248750"/>
    <lineage>
        <taxon>Bacteria</taxon>
        <taxon>Bacillati</taxon>
        <taxon>Actinomycetota</taxon>
        <taxon>Actinomycetes</taxon>
        <taxon>Streptosporangiales</taxon>
        <taxon>Streptosporangiaceae</taxon>
        <taxon>Spongiactinospora</taxon>
    </lineage>
</organism>
<sequence length="89" mass="10015">MAGKTADPSEHTDKDIRKTLRHWVSLGWSLRREGHGFRLYCPCQNMCTTIPVGSTPANPGRTIRWINNAAQQCPKDADDPRRALTGMDH</sequence>
<reference evidence="1 2" key="1">
    <citation type="submission" date="2018-06" db="EMBL/GenBank/DDBJ databases">
        <title>Sphaerisporangium craniellae sp. nov., isolated from a marine sponge in the South China Sea.</title>
        <authorList>
            <person name="Li L."/>
        </authorList>
    </citation>
    <scope>NUCLEOTIDE SEQUENCE [LARGE SCALE GENOMIC DNA]</scope>
    <source>
        <strain evidence="1 2">LHW63015</strain>
    </source>
</reference>
<accession>A0A366LK64</accession>
<dbReference type="AlphaFoldDB" id="A0A366LK64"/>